<organism evidence="3 4">
    <name type="scientific">Streptomyces xanthochromogenes</name>
    <dbReference type="NCBI Taxonomy" id="67384"/>
    <lineage>
        <taxon>Bacteria</taxon>
        <taxon>Bacillati</taxon>
        <taxon>Actinomycetota</taxon>
        <taxon>Actinomycetes</taxon>
        <taxon>Kitasatosporales</taxon>
        <taxon>Streptomycetaceae</taxon>
        <taxon>Streptomyces</taxon>
    </lineage>
</organism>
<evidence type="ECO:0000259" key="2">
    <source>
        <dbReference type="Pfam" id="PF13581"/>
    </source>
</evidence>
<evidence type="ECO:0000313" key="4">
    <source>
        <dbReference type="Proteomes" id="UP000600946"/>
    </source>
</evidence>
<evidence type="ECO:0000256" key="1">
    <source>
        <dbReference type="ARBA" id="ARBA00022527"/>
    </source>
</evidence>
<feature type="domain" description="Histidine kinase/HSP90-like ATPase" evidence="2">
    <location>
        <begin position="12"/>
        <end position="122"/>
    </location>
</feature>
<protein>
    <recommendedName>
        <fullName evidence="2">Histidine kinase/HSP90-like ATPase domain-containing protein</fullName>
    </recommendedName>
</protein>
<comment type="caution">
    <text evidence="3">The sequence shown here is derived from an EMBL/GenBank/DDBJ whole genome shotgun (WGS) entry which is preliminary data.</text>
</comment>
<name>A0ABQ3A8X7_9ACTN</name>
<evidence type="ECO:0000313" key="3">
    <source>
        <dbReference type="EMBL" id="GGY39992.1"/>
    </source>
</evidence>
<dbReference type="Proteomes" id="UP000600946">
    <property type="component" value="Unassembled WGS sequence"/>
</dbReference>
<dbReference type="InterPro" id="IPR050267">
    <property type="entry name" value="Anti-sigma-factor_SerPK"/>
</dbReference>
<dbReference type="RefSeq" id="WP_161244695.1">
    <property type="nucleotide sequence ID" value="NZ_BMUU01000006.1"/>
</dbReference>
<dbReference type="EMBL" id="BMUU01000006">
    <property type="protein sequence ID" value="GGY39992.1"/>
    <property type="molecule type" value="Genomic_DNA"/>
</dbReference>
<reference evidence="4" key="1">
    <citation type="journal article" date="2019" name="Int. J. Syst. Evol. Microbiol.">
        <title>The Global Catalogue of Microorganisms (GCM) 10K type strain sequencing project: providing services to taxonomists for standard genome sequencing and annotation.</title>
        <authorList>
            <consortium name="The Broad Institute Genomics Platform"/>
            <consortium name="The Broad Institute Genome Sequencing Center for Infectious Disease"/>
            <person name="Wu L."/>
            <person name="Ma J."/>
        </authorList>
    </citation>
    <scope>NUCLEOTIDE SEQUENCE [LARGE SCALE GENOMIC DNA]</scope>
    <source>
        <strain evidence="4">JCM 4594</strain>
    </source>
</reference>
<dbReference type="InterPro" id="IPR036890">
    <property type="entry name" value="HATPase_C_sf"/>
</dbReference>
<keyword evidence="1" id="KW-0723">Serine/threonine-protein kinase</keyword>
<dbReference type="CDD" id="cd16936">
    <property type="entry name" value="HATPase_RsbW-like"/>
    <property type="match status" value="1"/>
</dbReference>
<keyword evidence="4" id="KW-1185">Reference proteome</keyword>
<dbReference type="Pfam" id="PF13581">
    <property type="entry name" value="HATPase_c_2"/>
    <property type="match status" value="1"/>
</dbReference>
<sequence>MHQSACTTAEAPETARARAQVVDAIRETAPGTSEERVADALLVVTELITNALRHGEGLSACTQKVQDGRLVLHVADHSDRLPVIPRRSDCQPFEGGYGWSIVQTIAERVSLRALPAGGKEICAVLSLA</sequence>
<gene>
    <name evidence="3" type="ORF">GCM10010326_37420</name>
</gene>
<dbReference type="PANTHER" id="PTHR35526:SF3">
    <property type="entry name" value="ANTI-SIGMA-F FACTOR RSBW"/>
    <property type="match status" value="1"/>
</dbReference>
<dbReference type="GeneID" id="96291689"/>
<dbReference type="PANTHER" id="PTHR35526">
    <property type="entry name" value="ANTI-SIGMA-F FACTOR RSBW-RELATED"/>
    <property type="match status" value="1"/>
</dbReference>
<dbReference type="SUPFAM" id="SSF55874">
    <property type="entry name" value="ATPase domain of HSP90 chaperone/DNA topoisomerase II/histidine kinase"/>
    <property type="match status" value="1"/>
</dbReference>
<keyword evidence="1" id="KW-0418">Kinase</keyword>
<keyword evidence="1" id="KW-0808">Transferase</keyword>
<accession>A0ABQ3A8X7</accession>
<dbReference type="Gene3D" id="3.30.565.10">
    <property type="entry name" value="Histidine kinase-like ATPase, C-terminal domain"/>
    <property type="match status" value="1"/>
</dbReference>
<proteinExistence type="predicted"/>
<dbReference type="InterPro" id="IPR003594">
    <property type="entry name" value="HATPase_dom"/>
</dbReference>